<keyword evidence="1" id="KW-0812">Transmembrane</keyword>
<keyword evidence="3" id="KW-1185">Reference proteome</keyword>
<organism evidence="2 3">
    <name type="scientific">Clostridium kluyveri (strain ATCC 8527 / DSM 555 / NBRC 12016 / NCIMB 10680 / K1)</name>
    <dbReference type="NCBI Taxonomy" id="431943"/>
    <lineage>
        <taxon>Bacteria</taxon>
        <taxon>Bacillati</taxon>
        <taxon>Bacillota</taxon>
        <taxon>Clostridia</taxon>
        <taxon>Eubacteriales</taxon>
        <taxon>Clostridiaceae</taxon>
        <taxon>Clostridium</taxon>
    </lineage>
</organism>
<feature type="transmembrane region" description="Helical" evidence="1">
    <location>
        <begin position="20"/>
        <end position="37"/>
    </location>
</feature>
<reference evidence="2 3" key="1">
    <citation type="journal article" date="2008" name="Proc. Natl. Acad. Sci. U.S.A.">
        <title>The genome of Clostridium kluyveri, a strict anaerobe with unique metabolic features.</title>
        <authorList>
            <person name="Seedorf H."/>
            <person name="Fricke W.F."/>
            <person name="Veith B."/>
            <person name="Brueggemann H."/>
            <person name="Liesegang H."/>
            <person name="Strittmatter A."/>
            <person name="Miethke M."/>
            <person name="Buckel W."/>
            <person name="Hinderberger J."/>
            <person name="Li F."/>
            <person name="Hagemeier C."/>
            <person name="Thauer R.K."/>
            <person name="Gottschalk G."/>
        </authorList>
    </citation>
    <scope>NUCLEOTIDE SEQUENCE [LARGE SCALE GENOMIC DNA]</scope>
    <source>
        <strain evidence="3">ATCC 8527 / DSM 555 / NCIMB 10680</strain>
    </source>
</reference>
<accession>A5N824</accession>
<dbReference type="AlphaFoldDB" id="A5N824"/>
<dbReference type="Proteomes" id="UP000002411">
    <property type="component" value="Chromosome"/>
</dbReference>
<gene>
    <name evidence="2" type="ordered locus">CKL_1413</name>
</gene>
<proteinExistence type="predicted"/>
<dbReference type="EMBL" id="CP000673">
    <property type="protein sequence ID" value="EDK33455.1"/>
    <property type="molecule type" value="Genomic_DNA"/>
</dbReference>
<dbReference type="STRING" id="431943.CKL_1413"/>
<keyword evidence="1" id="KW-1133">Transmembrane helix</keyword>
<protein>
    <submittedName>
        <fullName evidence="2">Uncharacterized protein</fullName>
    </submittedName>
</protein>
<keyword evidence="1" id="KW-0472">Membrane</keyword>
<sequence length="71" mass="8428">MNLVLPSPRGSPDIPNNNLFIFNLLNKICYLIVNITYKNFLCKLKLIFYYLRIKYLNCEHNFYIIIHGGCE</sequence>
<dbReference type="KEGG" id="ckl:CKL_1413"/>
<evidence type="ECO:0000256" key="1">
    <source>
        <dbReference type="SAM" id="Phobius"/>
    </source>
</evidence>
<evidence type="ECO:0000313" key="3">
    <source>
        <dbReference type="Proteomes" id="UP000002411"/>
    </source>
</evidence>
<dbReference type="HOGENOM" id="CLU_2732899_0_0_9"/>
<evidence type="ECO:0000313" key="2">
    <source>
        <dbReference type="EMBL" id="EDK33455.1"/>
    </source>
</evidence>
<name>A5N824_CLOK5</name>